<comment type="subcellular location">
    <subcellularLocation>
        <location evidence="2">Cytoplasm</location>
    </subcellularLocation>
    <subcellularLocation>
        <location evidence="1">Nucleus</location>
    </subcellularLocation>
</comment>
<sequence>MVPEYSRSLNDGAMGQERPRSGASSTRDACGNGRSAGRSNESQNPKAAGPNMEAVPKTPAVAQGLIKEKAQALDPKKSLAEDTWPGSPGSLTVETIYGLLNMLHPEPFVGSSNATVKDEHTTVLEGGFVAQSPLSAGRGREEEAETLLNPSYSAASSSSSLPRPDRDATDAQKHKISRIEGNVEDSTRQKLEQEFSSVGMEPVYPVRDNPESAKRDVTTNQPGSSQTSSYDYHAADIPPTSQSISCSQYSTSSRTRHQNEEERVIPPVVRLSFRTSMARGHQKALSQQRNAKKQEAAKKAQAGDQKAAAQKALNFKCSVCMSQLPDPKTYKQHFESKHPKAPLPPELVDVVA</sequence>
<name>A0AA39HMJ8_9BILA</name>
<evidence type="ECO:0000313" key="8">
    <source>
        <dbReference type="Proteomes" id="UP001175271"/>
    </source>
</evidence>
<dbReference type="InterPro" id="IPR045230">
    <property type="entry name" value="MBS1/2-like"/>
</dbReference>
<evidence type="ECO:0000259" key="6">
    <source>
        <dbReference type="Pfam" id="PF04419"/>
    </source>
</evidence>
<feature type="compositionally biased region" description="Basic and acidic residues" evidence="5">
    <location>
        <begin position="329"/>
        <end position="338"/>
    </location>
</feature>
<dbReference type="PANTHER" id="PTHR21213">
    <property type="entry name" value="GEO09665P1-RELATED"/>
    <property type="match status" value="1"/>
</dbReference>
<organism evidence="7 8">
    <name type="scientific">Steinernema hermaphroditum</name>
    <dbReference type="NCBI Taxonomy" id="289476"/>
    <lineage>
        <taxon>Eukaryota</taxon>
        <taxon>Metazoa</taxon>
        <taxon>Ecdysozoa</taxon>
        <taxon>Nematoda</taxon>
        <taxon>Chromadorea</taxon>
        <taxon>Rhabditida</taxon>
        <taxon>Tylenchina</taxon>
        <taxon>Panagrolaimomorpha</taxon>
        <taxon>Strongyloidoidea</taxon>
        <taxon>Steinernematidae</taxon>
        <taxon>Steinernema</taxon>
    </lineage>
</organism>
<evidence type="ECO:0000256" key="1">
    <source>
        <dbReference type="ARBA" id="ARBA00004123"/>
    </source>
</evidence>
<feature type="compositionally biased region" description="Basic and acidic residues" evidence="5">
    <location>
        <begin position="163"/>
        <end position="173"/>
    </location>
</feature>
<dbReference type="Gene3D" id="4.10.1050.10">
    <property type="entry name" value="At2g23090-like"/>
    <property type="match status" value="1"/>
</dbReference>
<evidence type="ECO:0000313" key="7">
    <source>
        <dbReference type="EMBL" id="KAK0408637.1"/>
    </source>
</evidence>
<accession>A0AA39HMJ8</accession>
<protein>
    <recommendedName>
        <fullName evidence="6">Small EDRK-rich factor-like N-terminal domain-containing protein</fullName>
    </recommendedName>
</protein>
<reference evidence="7" key="1">
    <citation type="submission" date="2023-06" db="EMBL/GenBank/DDBJ databases">
        <title>Genomic analysis of the entomopathogenic nematode Steinernema hermaphroditum.</title>
        <authorList>
            <person name="Schwarz E.M."/>
            <person name="Heppert J.K."/>
            <person name="Baniya A."/>
            <person name="Schwartz H.T."/>
            <person name="Tan C.-H."/>
            <person name="Antoshechkin I."/>
            <person name="Sternberg P.W."/>
            <person name="Goodrich-Blair H."/>
            <person name="Dillman A.R."/>
        </authorList>
    </citation>
    <scope>NUCLEOTIDE SEQUENCE</scope>
    <source>
        <strain evidence="7">PS9179</strain>
        <tissue evidence="7">Whole animal</tissue>
    </source>
</reference>
<dbReference type="Pfam" id="PF04419">
    <property type="entry name" value="SERF-like_N"/>
    <property type="match status" value="1"/>
</dbReference>
<dbReference type="GO" id="GO:0005737">
    <property type="term" value="C:cytoplasm"/>
    <property type="evidence" value="ECO:0007669"/>
    <property type="project" value="UniProtKB-SubCell"/>
</dbReference>
<keyword evidence="4" id="KW-0539">Nucleus</keyword>
<feature type="compositionally biased region" description="Low complexity" evidence="5">
    <location>
        <begin position="151"/>
        <end position="160"/>
    </location>
</feature>
<feature type="compositionally biased region" description="Polar residues" evidence="5">
    <location>
        <begin position="218"/>
        <end position="230"/>
    </location>
</feature>
<keyword evidence="3" id="KW-0963">Cytoplasm</keyword>
<evidence type="ECO:0000256" key="4">
    <source>
        <dbReference type="ARBA" id="ARBA00023242"/>
    </source>
</evidence>
<evidence type="ECO:0000256" key="3">
    <source>
        <dbReference type="ARBA" id="ARBA00022490"/>
    </source>
</evidence>
<feature type="region of interest" description="Disordered" evidence="5">
    <location>
        <begin position="1"/>
        <end position="60"/>
    </location>
</feature>
<feature type="domain" description="Small EDRK-rich factor-like N-terminal" evidence="6">
    <location>
        <begin position="277"/>
        <end position="314"/>
    </location>
</feature>
<dbReference type="InterPro" id="IPR026939">
    <property type="entry name" value="ZNF706/At2g23090_sf"/>
</dbReference>
<dbReference type="InterPro" id="IPR007513">
    <property type="entry name" value="SERF-like_N"/>
</dbReference>
<evidence type="ECO:0000256" key="5">
    <source>
        <dbReference type="SAM" id="MobiDB-lite"/>
    </source>
</evidence>
<feature type="compositionally biased region" description="Basic and acidic residues" evidence="5">
    <location>
        <begin position="208"/>
        <end position="217"/>
    </location>
</feature>
<dbReference type="GO" id="GO:0005634">
    <property type="term" value="C:nucleus"/>
    <property type="evidence" value="ECO:0007669"/>
    <property type="project" value="UniProtKB-SubCell"/>
</dbReference>
<dbReference type="EMBL" id="JAUCMV010000003">
    <property type="protein sequence ID" value="KAK0408637.1"/>
    <property type="molecule type" value="Genomic_DNA"/>
</dbReference>
<dbReference type="SUPFAM" id="SSF118359">
    <property type="entry name" value="Expressed protein At2g23090/F21P24.15"/>
    <property type="match status" value="1"/>
</dbReference>
<proteinExistence type="predicted"/>
<gene>
    <name evidence="7" type="ORF">QR680_004071</name>
</gene>
<evidence type="ECO:0000256" key="2">
    <source>
        <dbReference type="ARBA" id="ARBA00004496"/>
    </source>
</evidence>
<dbReference type="AlphaFoldDB" id="A0AA39HMJ8"/>
<feature type="region of interest" description="Disordered" evidence="5">
    <location>
        <begin position="127"/>
        <end position="307"/>
    </location>
</feature>
<comment type="caution">
    <text evidence="7">The sequence shown here is derived from an EMBL/GenBank/DDBJ whole genome shotgun (WGS) entry which is preliminary data.</text>
</comment>
<feature type="compositionally biased region" description="Low complexity" evidence="5">
    <location>
        <begin position="240"/>
        <end position="253"/>
    </location>
</feature>
<dbReference type="PANTHER" id="PTHR21213:SF0">
    <property type="entry name" value="ZINC FINGER PROTEIN 706"/>
    <property type="match status" value="1"/>
</dbReference>
<keyword evidence="8" id="KW-1185">Reference proteome</keyword>
<dbReference type="Proteomes" id="UP001175271">
    <property type="component" value="Unassembled WGS sequence"/>
</dbReference>
<feature type="region of interest" description="Disordered" evidence="5">
    <location>
        <begin position="329"/>
        <end position="352"/>
    </location>
</feature>